<protein>
    <submittedName>
        <fullName evidence="2">Uncharacterized protein</fullName>
    </submittedName>
</protein>
<dbReference type="AlphaFoldDB" id="A0A256LKH2"/>
<organism evidence="2 3">
    <name type="scientific">Lactobacillus taiwanensis</name>
    <dbReference type="NCBI Taxonomy" id="508451"/>
    <lineage>
        <taxon>Bacteria</taxon>
        <taxon>Bacillati</taxon>
        <taxon>Bacillota</taxon>
        <taxon>Bacilli</taxon>
        <taxon>Lactobacillales</taxon>
        <taxon>Lactobacillaceae</taxon>
        <taxon>Lactobacillus</taxon>
    </lineage>
</organism>
<evidence type="ECO:0000313" key="4">
    <source>
        <dbReference type="Proteomes" id="UP000216316"/>
    </source>
</evidence>
<evidence type="ECO:0000313" key="3">
    <source>
        <dbReference type="Proteomes" id="UP000215828"/>
    </source>
</evidence>
<gene>
    <name evidence="1" type="ORF">CBF53_01290</name>
    <name evidence="2" type="ORF">CBF70_01965</name>
</gene>
<keyword evidence="4" id="KW-1185">Reference proteome</keyword>
<evidence type="ECO:0000313" key="1">
    <source>
        <dbReference type="EMBL" id="OYR88970.1"/>
    </source>
</evidence>
<name>A0A256LKH2_9LACO</name>
<evidence type="ECO:0000313" key="2">
    <source>
        <dbReference type="EMBL" id="OYR92992.1"/>
    </source>
</evidence>
<reference evidence="3 4" key="3">
    <citation type="submission" date="2017-09" db="EMBL/GenBank/DDBJ databases">
        <title>Tripartite evolution among Lactobacillus johnsonii, Lactobacillus taiwanensis, Lactobacillus reuteri and their rodent host.</title>
        <authorList>
            <person name="Wang T."/>
            <person name="Knowles S."/>
            <person name="Cheng C."/>
        </authorList>
    </citation>
    <scope>NUCLEOTIDE SEQUENCE [LARGE SCALE GENOMIC DNA]</scope>
    <source>
        <strain evidence="2 3">609q</strain>
        <strain evidence="1 4">609u</strain>
    </source>
</reference>
<dbReference type="Proteomes" id="UP000216316">
    <property type="component" value="Unassembled WGS sequence"/>
</dbReference>
<comment type="caution">
    <text evidence="2">The sequence shown here is derived from an EMBL/GenBank/DDBJ whole genome shotgun (WGS) entry which is preliminary data.</text>
</comment>
<accession>A0A256LKH2</accession>
<dbReference type="EMBL" id="NGNX01000005">
    <property type="protein sequence ID" value="OYR92992.1"/>
    <property type="molecule type" value="Genomic_DNA"/>
</dbReference>
<dbReference type="EMBL" id="NGNV01000003">
    <property type="protein sequence ID" value="OYR88970.1"/>
    <property type="molecule type" value="Genomic_DNA"/>
</dbReference>
<sequence length="78" mass="8810">MTYKDSLFRMAVVGYCNSLPNIEKGTIPTNVSFKGNVGDKYIYQVKGIDSLIFEVLYLKDTKQILVKAYDCQMSVVFG</sequence>
<proteinExistence type="predicted"/>
<reference evidence="2 3" key="1">
    <citation type="submission" date="2017-04" db="EMBL/GenBank/DDBJ databases">
        <authorList>
            <person name="Afonso C.L."/>
            <person name="Miller P.J."/>
            <person name="Scott M.A."/>
            <person name="Spackman E."/>
            <person name="Goraichik I."/>
            <person name="Dimitrov K.M."/>
            <person name="Suarez D.L."/>
            <person name="Swayne D.E."/>
        </authorList>
    </citation>
    <scope>NUCLEOTIDE SEQUENCE [LARGE SCALE GENOMIC DNA]</scope>
    <source>
        <strain evidence="2 3">609q</strain>
    </source>
</reference>
<dbReference type="RefSeq" id="WP_094495842.1">
    <property type="nucleotide sequence ID" value="NZ_NGNV01000003.1"/>
</dbReference>
<reference evidence="1" key="2">
    <citation type="submission" date="2017-05" db="EMBL/GenBank/DDBJ databases">
        <authorList>
            <person name="Lin X.B."/>
            <person name="Stothard P."/>
            <person name="Tasseva G."/>
            <person name="Walter J."/>
        </authorList>
    </citation>
    <scope>NUCLEOTIDE SEQUENCE</scope>
    <source>
        <strain evidence="1">609u</strain>
    </source>
</reference>
<dbReference type="Proteomes" id="UP000215828">
    <property type="component" value="Unassembled WGS sequence"/>
</dbReference>